<evidence type="ECO:0000256" key="1">
    <source>
        <dbReference type="SAM" id="Phobius"/>
    </source>
</evidence>
<reference evidence="3 4" key="1">
    <citation type="submission" date="2018-11" db="EMBL/GenBank/DDBJ databases">
        <title>Genomic Encyclopedia of Type Strains, Phase IV (KMG-IV): sequencing the most valuable type-strain genomes for metagenomic binning, comparative biology and taxonomic classification.</title>
        <authorList>
            <person name="Goeker M."/>
        </authorList>
    </citation>
    <scope>NUCLEOTIDE SEQUENCE [LARGE SCALE GENOMIC DNA]</scope>
    <source>
        <strain evidence="3 4">DSM 21945</strain>
    </source>
</reference>
<comment type="caution">
    <text evidence="3">The sequence shown here is derived from an EMBL/GenBank/DDBJ whole genome shotgun (WGS) entry which is preliminary data.</text>
</comment>
<dbReference type="Proteomes" id="UP000268033">
    <property type="component" value="Unassembled WGS sequence"/>
</dbReference>
<evidence type="ECO:0000259" key="2">
    <source>
        <dbReference type="Pfam" id="PF14341"/>
    </source>
</evidence>
<evidence type="ECO:0000313" key="3">
    <source>
        <dbReference type="EMBL" id="ROQ22364.1"/>
    </source>
</evidence>
<dbReference type="EMBL" id="RJUL01000010">
    <property type="protein sequence ID" value="ROQ22364.1"/>
    <property type="molecule type" value="Genomic_DNA"/>
</dbReference>
<organism evidence="3 4">
    <name type="scientific">Gallaecimonas pentaromativorans</name>
    <dbReference type="NCBI Taxonomy" id="584787"/>
    <lineage>
        <taxon>Bacteria</taxon>
        <taxon>Pseudomonadati</taxon>
        <taxon>Pseudomonadota</taxon>
        <taxon>Gammaproteobacteria</taxon>
        <taxon>Enterobacterales</taxon>
        <taxon>Gallaecimonadaceae</taxon>
        <taxon>Gallaecimonas</taxon>
    </lineage>
</organism>
<accession>A0A3N1NRF9</accession>
<name>A0A3N1NRF9_9GAMM</name>
<keyword evidence="1" id="KW-0812">Transmembrane</keyword>
<proteinExistence type="predicted"/>
<dbReference type="STRING" id="584787.GCA_001247655_00909"/>
<dbReference type="AlphaFoldDB" id="A0A3N1NRF9"/>
<keyword evidence="1" id="KW-1133">Transmembrane helix</keyword>
<keyword evidence="1" id="KW-0472">Membrane</keyword>
<evidence type="ECO:0000313" key="4">
    <source>
        <dbReference type="Proteomes" id="UP000268033"/>
    </source>
</evidence>
<protein>
    <submittedName>
        <fullName evidence="3">PilX-like prepilin protein</fullName>
    </submittedName>
</protein>
<feature type="transmembrane region" description="Helical" evidence="1">
    <location>
        <begin position="12"/>
        <end position="30"/>
    </location>
</feature>
<dbReference type="RefSeq" id="WP_123422333.1">
    <property type="nucleotide sequence ID" value="NZ_JBLXEP010000003.1"/>
</dbReference>
<gene>
    <name evidence="3" type="ORF">EDC28_1103</name>
</gene>
<keyword evidence="4" id="KW-1185">Reference proteome</keyword>
<feature type="domain" description="Type 4 fimbrial biogenesis protein PilX N-terminal" evidence="2">
    <location>
        <begin position="7"/>
        <end position="58"/>
    </location>
</feature>
<dbReference type="Pfam" id="PF14341">
    <property type="entry name" value="PilX_N"/>
    <property type="match status" value="1"/>
</dbReference>
<sequence length="375" mass="39647">MTTSNSRGFVTLTITLIIMVMAVGVAVFTARNKVTENRILLNEIRHEQAFEAAESGLEYALARLRKDATVGALGFTLTNANVSGAQTTFSVTSVEDSVAFTSTSGESVIYPIARLTASGNSQDNSTTETHLETVVVTPIVTVGPTSPLTVGGNMTVGGSFSVAANPNGSGRGVPVSIWMKEPVDLSGSVKTCGQQEWNGGDCTSAIYSSKNNPGIDIVDNDPSFPSDLFAYVFGYSSSNWQDVKSDASYLLTSCSSLTGSETGLIVVEGDCDLKVNIGSQTNPALILVVDGDLTLNANKNYYGVIFSFHTDPSVSTSLKANGTAEMNGALLANHDVDISSGTFGVRFDELALGNIKTGSAFQRVWRLPGSWRDWQ</sequence>
<dbReference type="InterPro" id="IPR025746">
    <property type="entry name" value="PilX_N_dom"/>
</dbReference>